<feature type="region of interest" description="Disordered" evidence="5">
    <location>
        <begin position="1"/>
        <end position="56"/>
    </location>
</feature>
<gene>
    <name evidence="9" type="ORF">Vafri_4968</name>
</gene>
<dbReference type="Gene3D" id="2.60.40.420">
    <property type="entry name" value="Cupredoxins - blue copper proteins"/>
    <property type="match status" value="3"/>
</dbReference>
<dbReference type="InterPro" id="IPR011707">
    <property type="entry name" value="Cu-oxidase-like_N"/>
</dbReference>
<feature type="compositionally biased region" description="Polar residues" evidence="5">
    <location>
        <begin position="19"/>
        <end position="30"/>
    </location>
</feature>
<dbReference type="Pfam" id="PF07732">
    <property type="entry name" value="Cu-oxidase_3"/>
    <property type="match status" value="1"/>
</dbReference>
<keyword evidence="3" id="KW-0560">Oxidoreductase</keyword>
<dbReference type="InterPro" id="IPR008972">
    <property type="entry name" value="Cupredoxin"/>
</dbReference>
<keyword evidence="2" id="KW-0479">Metal-binding</keyword>
<evidence type="ECO:0000256" key="6">
    <source>
        <dbReference type="SAM" id="Phobius"/>
    </source>
</evidence>
<dbReference type="SUPFAM" id="SSF49503">
    <property type="entry name" value="Cupredoxins"/>
    <property type="match status" value="6"/>
</dbReference>
<keyword evidence="6" id="KW-0812">Transmembrane</keyword>
<dbReference type="InterPro" id="IPR011706">
    <property type="entry name" value="Cu-oxidase_C"/>
</dbReference>
<dbReference type="InterPro" id="IPR033138">
    <property type="entry name" value="Cu_oxidase_CS"/>
</dbReference>
<evidence type="ECO:0000256" key="2">
    <source>
        <dbReference type="ARBA" id="ARBA00022723"/>
    </source>
</evidence>
<keyword evidence="6" id="KW-1133">Transmembrane helix</keyword>
<dbReference type="PANTHER" id="PTHR11709">
    <property type="entry name" value="MULTI-COPPER OXIDASE"/>
    <property type="match status" value="1"/>
</dbReference>
<dbReference type="EMBL" id="BNCO01000005">
    <property type="protein sequence ID" value="GIL48450.1"/>
    <property type="molecule type" value="Genomic_DNA"/>
</dbReference>
<dbReference type="PANTHER" id="PTHR11709:SF486">
    <property type="entry name" value="MULTICOPPER OXIDASE"/>
    <property type="match status" value="1"/>
</dbReference>
<evidence type="ECO:0000259" key="8">
    <source>
        <dbReference type="Pfam" id="PF07732"/>
    </source>
</evidence>
<name>A0A8J4EVB0_9CHLO</name>
<dbReference type="PROSITE" id="PS00079">
    <property type="entry name" value="MULTICOPPER_OXIDASE1"/>
    <property type="match status" value="2"/>
</dbReference>
<evidence type="ECO:0000256" key="5">
    <source>
        <dbReference type="SAM" id="MobiDB-lite"/>
    </source>
</evidence>
<evidence type="ECO:0008006" key="11">
    <source>
        <dbReference type="Google" id="ProtNLM"/>
    </source>
</evidence>
<dbReference type="PROSITE" id="PS00080">
    <property type="entry name" value="MULTICOPPER_OXIDASE2"/>
    <property type="match status" value="1"/>
</dbReference>
<protein>
    <recommendedName>
        <fullName evidence="11">Multicopper ferroxidase</fullName>
    </recommendedName>
</protein>
<keyword evidence="10" id="KW-1185">Reference proteome</keyword>
<proteinExistence type="inferred from homology"/>
<dbReference type="AlphaFoldDB" id="A0A8J4EVB0"/>
<dbReference type="Pfam" id="PF07731">
    <property type="entry name" value="Cu-oxidase_2"/>
    <property type="match status" value="1"/>
</dbReference>
<dbReference type="GO" id="GO:0005507">
    <property type="term" value="F:copper ion binding"/>
    <property type="evidence" value="ECO:0007669"/>
    <property type="project" value="InterPro"/>
</dbReference>
<dbReference type="InterPro" id="IPR045087">
    <property type="entry name" value="Cu-oxidase_fam"/>
</dbReference>
<keyword evidence="6" id="KW-0472">Membrane</keyword>
<evidence type="ECO:0000259" key="7">
    <source>
        <dbReference type="Pfam" id="PF07731"/>
    </source>
</evidence>
<keyword evidence="4" id="KW-0186">Copper</keyword>
<dbReference type="GO" id="GO:0016491">
    <property type="term" value="F:oxidoreductase activity"/>
    <property type="evidence" value="ECO:0007669"/>
    <property type="project" value="UniProtKB-KW"/>
</dbReference>
<feature type="domain" description="Plastocyanin-like" evidence="8">
    <location>
        <begin position="536"/>
        <end position="646"/>
    </location>
</feature>
<dbReference type="InterPro" id="IPR002355">
    <property type="entry name" value="Cu_oxidase_Cu_BS"/>
</dbReference>
<feature type="compositionally biased region" description="Acidic residues" evidence="5">
    <location>
        <begin position="39"/>
        <end position="49"/>
    </location>
</feature>
<feature type="transmembrane region" description="Helical" evidence="6">
    <location>
        <begin position="73"/>
        <end position="96"/>
    </location>
</feature>
<comment type="caution">
    <text evidence="9">The sequence shown here is derived from an EMBL/GenBank/DDBJ whole genome shotgun (WGS) entry which is preliminary data.</text>
</comment>
<reference evidence="9" key="1">
    <citation type="journal article" date="2021" name="Proc. Natl. Acad. Sci. U.S.A.">
        <title>Three genomes in the algal genus Volvox reveal the fate of a haploid sex-determining region after a transition to homothallism.</title>
        <authorList>
            <person name="Yamamoto K."/>
            <person name="Hamaji T."/>
            <person name="Kawai-Toyooka H."/>
            <person name="Matsuzaki R."/>
            <person name="Takahashi F."/>
            <person name="Nishimura Y."/>
            <person name="Kawachi M."/>
            <person name="Noguchi H."/>
            <person name="Minakuchi Y."/>
            <person name="Umen J.G."/>
            <person name="Toyoda A."/>
            <person name="Nozaki H."/>
        </authorList>
    </citation>
    <scope>NUCLEOTIDE SEQUENCE</scope>
    <source>
        <strain evidence="9">NIES-3780</strain>
    </source>
</reference>
<evidence type="ECO:0000256" key="3">
    <source>
        <dbReference type="ARBA" id="ARBA00023002"/>
    </source>
</evidence>
<comment type="similarity">
    <text evidence="1">Belongs to the multicopper oxidase family.</text>
</comment>
<sequence>MIPAVENATQPEMRMTVDSEPTSVSGSGTDDVQVKPDQIDVETPGDGDASDGKAAPPQAAAAVAGADIRKRRILSLSLAALAIVVIGVGVGVGVGIGRKKKEITSEAIYSVVDLGAMPGRTYFIAADQVSWNYALSGKNLCYNEELAANFLPEGTTRVGGTFVKALYREYTDSSFTTLKPRTEEWEHLGSTGPLIRASVGDVVRVVFKNNLPAEISVNMAPLGGLVAWEGPGFKSARTAPVAPGAITAYLWQVPPEAGPAPNATVSSRLWLYRSSVDPKKHDNAGLVGPIIVTAADGAGPDGLPNDVDRELVVIFQVINERSSDMLTYLDPELTAGVSFTKMAMNGFVWCNMPQSAMSLNVGQRVRWHVASVGSSDSLHNYHWHGHTVELNGHHVDQFTAIPGATYSVNMIPDEPGTWMFHCHVNYHMDGGMVNLYTVQGTAAPLLSTGVQRTFYVAAEEVEWSYTGPNNTNMCGDVPVAFSDNVTGYQFVNGPWANGTDSRLGYKYTKTLFREYTDATFTSLKERGPEDSYLGLVGPVLRAAVGDTLKVVLLNRAAINVSMHPHGVRYSKANEGTLYEDGTTAEQKLDDVVRPGQNYTYIWQASDRSGPGPRDPSSMLWMYHSHLDETAETYAGLSGAIIVTDPAKAVNATSDPRPNDVDRELVILFTVTNEIESSNFMANLRSRLGDGGVLAADEDAVDSLIADAGFQEHMLKHGINGFMYCNMPRLNFKQGQKVRMHVMVLGTLEDMHTPNMGGPRFDYNSQHTDSVQISPGGMISADVVMSSPGEYELQCRVADHVTSGMRAKYEVFPDLRVVEATTPTGVVRKYYVQAEPVDWDYAPGGYQCDEVVDDGIQTGSNTYLLKTSYTIGSKYRKAVFRAYTDESFTVRASMPSYYGTMGPTLVVEVGDILEVHLRNNLTDLSYPVNIQLGGGLVPTGQNCKEVAAGQEPCVYRWFVPSSAGPAPGDFDTTVYGYTSTVDVAGAPNAGLAGALVVAAAGVLQPSSLEPGQLVPADVDLMVPLYWQVMNEEQSPYWDINVAASGIDVTEIEQTTLSGLFHEGNLKHAINGYLYCNLPGLNIPYGSTVRWLLVVYGTEGDFHSPMFGGQITQVDIRGFSTLASLMPSIARAADMRAVVKDTWLISCDVHDHYVAGMLAKFTVV</sequence>
<accession>A0A8J4EVB0</accession>
<evidence type="ECO:0000313" key="10">
    <source>
        <dbReference type="Proteomes" id="UP000747399"/>
    </source>
</evidence>
<dbReference type="FunFam" id="2.60.40.420:FF:000028">
    <property type="entry name" value="Ceruloplasmin"/>
    <property type="match status" value="1"/>
</dbReference>
<feature type="domain" description="Plastocyanin-like" evidence="7">
    <location>
        <begin position="341"/>
        <end position="438"/>
    </location>
</feature>
<evidence type="ECO:0000256" key="4">
    <source>
        <dbReference type="ARBA" id="ARBA00023008"/>
    </source>
</evidence>
<dbReference type="Proteomes" id="UP000747399">
    <property type="component" value="Unassembled WGS sequence"/>
</dbReference>
<evidence type="ECO:0000256" key="1">
    <source>
        <dbReference type="ARBA" id="ARBA00010609"/>
    </source>
</evidence>
<evidence type="ECO:0000313" key="9">
    <source>
        <dbReference type="EMBL" id="GIL48450.1"/>
    </source>
</evidence>
<organism evidence="9 10">
    <name type="scientific">Volvox africanus</name>
    <dbReference type="NCBI Taxonomy" id="51714"/>
    <lineage>
        <taxon>Eukaryota</taxon>
        <taxon>Viridiplantae</taxon>
        <taxon>Chlorophyta</taxon>
        <taxon>core chlorophytes</taxon>
        <taxon>Chlorophyceae</taxon>
        <taxon>CS clade</taxon>
        <taxon>Chlamydomonadales</taxon>
        <taxon>Volvocaceae</taxon>
        <taxon>Volvox</taxon>
    </lineage>
</organism>